<dbReference type="RefSeq" id="WP_334250392.1">
    <property type="nucleotide sequence ID" value="NZ_JBAKBE010000002.1"/>
</dbReference>
<dbReference type="PANTHER" id="PTHR42110:SF1">
    <property type="entry name" value="L-ASPARAGINASE, PUTATIVE (AFU_ORTHOLOGUE AFUA_3G11890)-RELATED"/>
    <property type="match status" value="1"/>
</dbReference>
<comment type="caution">
    <text evidence="1">The sequence shown here is derived from an EMBL/GenBank/DDBJ whole genome shotgun (WGS) entry which is preliminary data.</text>
</comment>
<dbReference type="Proteomes" id="UP001380822">
    <property type="component" value="Unassembled WGS sequence"/>
</dbReference>
<evidence type="ECO:0000313" key="1">
    <source>
        <dbReference type="EMBL" id="MEH0095576.1"/>
    </source>
</evidence>
<name>A0ABU7ZKM5_9HYPH</name>
<evidence type="ECO:0000313" key="2">
    <source>
        <dbReference type="Proteomes" id="UP001380822"/>
    </source>
</evidence>
<dbReference type="PANTHER" id="PTHR42110">
    <property type="entry name" value="L-ASPARAGINASE, PUTATIVE (AFU_ORTHOLOGUE AFUA_3G11890)-RELATED"/>
    <property type="match status" value="1"/>
</dbReference>
<proteinExistence type="predicted"/>
<accession>A0ABU7ZKM5</accession>
<reference evidence="1 2" key="1">
    <citation type="submission" date="2024-02" db="EMBL/GenBank/DDBJ databases">
        <title>A new putative Pannonibacter species isolated from two cases of bloodstream infections in paediatric patients.</title>
        <authorList>
            <person name="Castellana S."/>
            <person name="De Laurentiis V."/>
            <person name="Grassi M."/>
            <person name="De Leonardis F."/>
            <person name="Mosca A."/>
            <person name="De Carlo C."/>
            <person name="Sparapano E."/>
            <person name="Ronga L."/>
            <person name="Santacroce L."/>
            <person name="Chironna M."/>
            <person name="De Robertis A."/>
            <person name="Bianco A."/>
            <person name="Del Sambro L."/>
            <person name="Capozzi L."/>
            <person name="Parisi A."/>
        </authorList>
    </citation>
    <scope>NUCLEOTIDE SEQUENCE [LARGE SCALE GENOMIC DNA]</scope>
    <source>
        <strain evidence="1 2">Pt2</strain>
    </source>
</reference>
<dbReference type="Pfam" id="PF06089">
    <property type="entry name" value="Asparaginase_II"/>
    <property type="match status" value="1"/>
</dbReference>
<organism evidence="1 2">
    <name type="scientific">Pannonibacter anstelovis</name>
    <dbReference type="NCBI Taxonomy" id="3121537"/>
    <lineage>
        <taxon>Bacteria</taxon>
        <taxon>Pseudomonadati</taxon>
        <taxon>Pseudomonadota</taxon>
        <taxon>Alphaproteobacteria</taxon>
        <taxon>Hyphomicrobiales</taxon>
        <taxon>Stappiaceae</taxon>
        <taxon>Pannonibacter</taxon>
    </lineage>
</organism>
<gene>
    <name evidence="1" type="ORF">V6L76_04910</name>
</gene>
<dbReference type="EMBL" id="JBAKBE010000002">
    <property type="protein sequence ID" value="MEH0095576.1"/>
    <property type="molecule type" value="Genomic_DNA"/>
</dbReference>
<sequence length="345" mass="36646">MSNPVLVEVTRGQMTESRHRGAIAIFDANGDPVLRIGDTGARVFPRSAIKALQALPLIESGAADALGYEAPELALACSSHNGEERHVNAARVMLIKAGLDEDALECGSQWPSRLEDVASLVRADETPCALHNNCSGKHAGFLGLAKAMGLKTKGYVEAEHPVQQEIRLVLESLTGDSLSADVCGTDGCSIPTYASPLDGFARAFAAFGTGEGLEPKRAEAAQRLFRACVEHPFMVAGTGRFCTRAMEGLRQRVFVKTGAEGVFCAAIPELGLGIALKCDDGASRASEVMMAAVLEAFLDLNDDEARLLADLRQPVLKSRRDADVGLIRPSPDFLTDLRRAASVSA</sequence>
<keyword evidence="2" id="KW-1185">Reference proteome</keyword>
<dbReference type="InterPro" id="IPR010349">
    <property type="entry name" value="Asparaginase_II"/>
</dbReference>
<protein>
    <submittedName>
        <fullName evidence="1">Asparaginase</fullName>
    </submittedName>
</protein>